<gene>
    <name evidence="2" type="ORF">CTI12_AA594010</name>
</gene>
<protein>
    <submittedName>
        <fullName evidence="2">Uncharacterized protein</fullName>
    </submittedName>
</protein>
<evidence type="ECO:0000313" key="3">
    <source>
        <dbReference type="Proteomes" id="UP000245207"/>
    </source>
</evidence>
<reference evidence="2 3" key="1">
    <citation type="journal article" date="2018" name="Mol. Plant">
        <title>The genome of Artemisia annua provides insight into the evolution of Asteraceae family and artemisinin biosynthesis.</title>
        <authorList>
            <person name="Shen Q."/>
            <person name="Zhang L."/>
            <person name="Liao Z."/>
            <person name="Wang S."/>
            <person name="Yan T."/>
            <person name="Shi P."/>
            <person name="Liu M."/>
            <person name="Fu X."/>
            <person name="Pan Q."/>
            <person name="Wang Y."/>
            <person name="Lv Z."/>
            <person name="Lu X."/>
            <person name="Zhang F."/>
            <person name="Jiang W."/>
            <person name="Ma Y."/>
            <person name="Chen M."/>
            <person name="Hao X."/>
            <person name="Li L."/>
            <person name="Tang Y."/>
            <person name="Lv G."/>
            <person name="Zhou Y."/>
            <person name="Sun X."/>
            <person name="Brodelius P.E."/>
            <person name="Rose J.K.C."/>
            <person name="Tang K."/>
        </authorList>
    </citation>
    <scope>NUCLEOTIDE SEQUENCE [LARGE SCALE GENOMIC DNA]</scope>
    <source>
        <strain evidence="3">cv. Huhao1</strain>
        <tissue evidence="2">Leaf</tissue>
    </source>
</reference>
<dbReference type="AlphaFoldDB" id="A0A2U1KJC9"/>
<keyword evidence="3" id="KW-1185">Reference proteome</keyword>
<proteinExistence type="predicted"/>
<feature type="region of interest" description="Disordered" evidence="1">
    <location>
        <begin position="171"/>
        <end position="230"/>
    </location>
</feature>
<comment type="caution">
    <text evidence="2">The sequence shown here is derived from an EMBL/GenBank/DDBJ whole genome shotgun (WGS) entry which is preliminary data.</text>
</comment>
<dbReference type="EMBL" id="PKPP01017537">
    <property type="protein sequence ID" value="PWA36877.1"/>
    <property type="molecule type" value="Genomic_DNA"/>
</dbReference>
<dbReference type="Proteomes" id="UP000245207">
    <property type="component" value="Unassembled WGS sequence"/>
</dbReference>
<evidence type="ECO:0000256" key="1">
    <source>
        <dbReference type="SAM" id="MobiDB-lite"/>
    </source>
</evidence>
<organism evidence="2 3">
    <name type="scientific">Artemisia annua</name>
    <name type="common">Sweet wormwood</name>
    <dbReference type="NCBI Taxonomy" id="35608"/>
    <lineage>
        <taxon>Eukaryota</taxon>
        <taxon>Viridiplantae</taxon>
        <taxon>Streptophyta</taxon>
        <taxon>Embryophyta</taxon>
        <taxon>Tracheophyta</taxon>
        <taxon>Spermatophyta</taxon>
        <taxon>Magnoliopsida</taxon>
        <taxon>eudicotyledons</taxon>
        <taxon>Gunneridae</taxon>
        <taxon>Pentapetalae</taxon>
        <taxon>asterids</taxon>
        <taxon>campanulids</taxon>
        <taxon>Asterales</taxon>
        <taxon>Asteraceae</taxon>
        <taxon>Asteroideae</taxon>
        <taxon>Anthemideae</taxon>
        <taxon>Artemisiinae</taxon>
        <taxon>Artemisia</taxon>
    </lineage>
</organism>
<name>A0A2U1KJC9_ARTAN</name>
<accession>A0A2U1KJC9</accession>
<feature type="compositionally biased region" description="Polar residues" evidence="1">
    <location>
        <begin position="196"/>
        <end position="207"/>
    </location>
</feature>
<evidence type="ECO:0000313" key="2">
    <source>
        <dbReference type="EMBL" id="PWA36877.1"/>
    </source>
</evidence>
<feature type="compositionally biased region" description="Basic and acidic residues" evidence="1">
    <location>
        <begin position="178"/>
        <end position="192"/>
    </location>
</feature>
<sequence length="230" mass="25840">MCLQPVTMVHPYDKPTLSRTKVETPTLKQAKSAPKGCLLQYDLLKELPVLVIQTRFIPKSAFEEYDAHTHRGISRNSCTLYMDRKAMFSVSERGFDISATQTQLAKEREISDAFVQADIDFLDESQEKTGVTYHSLLFSKVAAPEESKDLNVFRPKDVKTHHDNTLASLSRKGKTRLGLKDADKGNTEKGLPKTDFGQQRGSSSNPPKQRAGWEQPAADTGQKQVLREEE</sequence>